<comment type="caution">
    <text evidence="2">The sequence shown here is derived from an EMBL/GenBank/DDBJ whole genome shotgun (WGS) entry which is preliminary data.</text>
</comment>
<evidence type="ECO:0000313" key="3">
    <source>
        <dbReference type="EMBL" id="CAL1148216.1"/>
    </source>
</evidence>
<reference evidence="3" key="2">
    <citation type="submission" date="2024-04" db="EMBL/GenBank/DDBJ databases">
        <authorList>
            <person name="Chen Y."/>
            <person name="Shah S."/>
            <person name="Dougan E. K."/>
            <person name="Thang M."/>
            <person name="Chan C."/>
        </authorList>
    </citation>
    <scope>NUCLEOTIDE SEQUENCE [LARGE SCALE GENOMIC DNA]</scope>
</reference>
<feature type="signal peptide" evidence="1">
    <location>
        <begin position="1"/>
        <end position="32"/>
    </location>
</feature>
<dbReference type="Proteomes" id="UP001152797">
    <property type="component" value="Unassembled WGS sequence"/>
</dbReference>
<dbReference type="EMBL" id="CAMXCT020002001">
    <property type="protein sequence ID" value="CAL1148216.1"/>
    <property type="molecule type" value="Genomic_DNA"/>
</dbReference>
<dbReference type="EMBL" id="CAMXCT010002001">
    <property type="protein sequence ID" value="CAI3994841.1"/>
    <property type="molecule type" value="Genomic_DNA"/>
</dbReference>
<proteinExistence type="predicted"/>
<keyword evidence="1" id="KW-0732">Signal</keyword>
<evidence type="ECO:0000313" key="4">
    <source>
        <dbReference type="Proteomes" id="UP001152797"/>
    </source>
</evidence>
<evidence type="ECO:0000313" key="2">
    <source>
        <dbReference type="EMBL" id="CAI3994841.1"/>
    </source>
</evidence>
<dbReference type="OrthoDB" id="416746at2759"/>
<name>A0A9P1CR74_9DINO</name>
<protein>
    <submittedName>
        <fullName evidence="2">Uncharacterized protein</fullName>
    </submittedName>
</protein>
<reference evidence="2" key="1">
    <citation type="submission" date="2022-10" db="EMBL/GenBank/DDBJ databases">
        <authorList>
            <person name="Chen Y."/>
            <person name="Dougan E. K."/>
            <person name="Chan C."/>
            <person name="Rhodes N."/>
            <person name="Thang M."/>
        </authorList>
    </citation>
    <scope>NUCLEOTIDE SEQUENCE</scope>
</reference>
<feature type="chain" id="PRO_5043270656" evidence="1">
    <location>
        <begin position="33"/>
        <end position="201"/>
    </location>
</feature>
<organism evidence="2">
    <name type="scientific">Cladocopium goreaui</name>
    <dbReference type="NCBI Taxonomy" id="2562237"/>
    <lineage>
        <taxon>Eukaryota</taxon>
        <taxon>Sar</taxon>
        <taxon>Alveolata</taxon>
        <taxon>Dinophyceae</taxon>
        <taxon>Suessiales</taxon>
        <taxon>Symbiodiniaceae</taxon>
        <taxon>Cladocopium</taxon>
    </lineage>
</organism>
<keyword evidence="4" id="KW-1185">Reference proteome</keyword>
<dbReference type="AlphaFoldDB" id="A0A9P1CR74"/>
<sequence length="201" mass="22797">MSARVGNPCERASNGEAMKWVALFLLPVSVTAVVLQSVSESVSDEVKAAQARSDRFYTEISVAQESELKEVEQLEASSASPSDLLPALAMLRSVYSDGKERIGKLNKQEEDSKKEFQSKEHAHDQKLGDIRKKFDAKKISEQFYQTEVKDENRIWKYWTQVRAHQHRQFLAALRVQHGTMKKVSHMIDLYEKTLAAKGIKG</sequence>
<accession>A0A9P1CR74</accession>
<gene>
    <name evidence="2" type="ORF">C1SCF055_LOCUS21457</name>
</gene>
<dbReference type="EMBL" id="CAMXCT030002001">
    <property type="protein sequence ID" value="CAL4782153.1"/>
    <property type="molecule type" value="Genomic_DNA"/>
</dbReference>
<evidence type="ECO:0000256" key="1">
    <source>
        <dbReference type="SAM" id="SignalP"/>
    </source>
</evidence>